<keyword evidence="3" id="KW-1185">Reference proteome</keyword>
<feature type="non-terminal residue" evidence="2">
    <location>
        <position position="75"/>
    </location>
</feature>
<gene>
    <name evidence="2" type="ORF">QSG27_28440</name>
</gene>
<dbReference type="RefSeq" id="WP_306712153.1">
    <property type="nucleotide sequence ID" value="NZ_JAUJFI010000305.1"/>
</dbReference>
<protein>
    <submittedName>
        <fullName evidence="2">Uncharacterized protein</fullName>
    </submittedName>
</protein>
<reference evidence="2 3" key="1">
    <citation type="submission" date="2023-06" db="EMBL/GenBank/DDBJ databases">
        <title>Azospirillum isscasensis sp.nov, a bacterium isolated from rhizosphere soil of rice.</title>
        <authorList>
            <person name="Wang H."/>
        </authorList>
    </citation>
    <scope>NUCLEOTIDE SEQUENCE [LARGE SCALE GENOMIC DNA]</scope>
    <source>
        <strain evidence="2 3">C340-1</strain>
    </source>
</reference>
<evidence type="ECO:0000313" key="3">
    <source>
        <dbReference type="Proteomes" id="UP001227317"/>
    </source>
</evidence>
<sequence>MTIHSSAGRPVGAAFGIAPPSAGDSPAARCGASWEAGREAGREAGPGCLVAGDPAGRRVVLIHAASGEARAWTRL</sequence>
<name>A0ABU0WQX2_9PROT</name>
<dbReference type="Proteomes" id="UP001227317">
    <property type="component" value="Unassembled WGS sequence"/>
</dbReference>
<comment type="caution">
    <text evidence="2">The sequence shown here is derived from an EMBL/GenBank/DDBJ whole genome shotgun (WGS) entry which is preliminary data.</text>
</comment>
<feature type="region of interest" description="Disordered" evidence="1">
    <location>
        <begin position="1"/>
        <end position="36"/>
    </location>
</feature>
<organism evidence="2 3">
    <name type="scientific">Azospirillum isscasi</name>
    <dbReference type="NCBI Taxonomy" id="3053926"/>
    <lineage>
        <taxon>Bacteria</taxon>
        <taxon>Pseudomonadati</taxon>
        <taxon>Pseudomonadota</taxon>
        <taxon>Alphaproteobacteria</taxon>
        <taxon>Rhodospirillales</taxon>
        <taxon>Azospirillaceae</taxon>
        <taxon>Azospirillum</taxon>
    </lineage>
</organism>
<proteinExistence type="predicted"/>
<dbReference type="EMBL" id="JAUJFI010000305">
    <property type="protein sequence ID" value="MDQ2106650.1"/>
    <property type="molecule type" value="Genomic_DNA"/>
</dbReference>
<accession>A0ABU0WQX2</accession>
<evidence type="ECO:0000256" key="1">
    <source>
        <dbReference type="SAM" id="MobiDB-lite"/>
    </source>
</evidence>
<evidence type="ECO:0000313" key="2">
    <source>
        <dbReference type="EMBL" id="MDQ2106650.1"/>
    </source>
</evidence>